<dbReference type="InterPro" id="IPR000182">
    <property type="entry name" value="GNAT_dom"/>
</dbReference>
<evidence type="ECO:0000313" key="2">
    <source>
        <dbReference type="EMBL" id="TRW93240.1"/>
    </source>
</evidence>
<organism evidence="2 3">
    <name type="scientific">Candidatus Methylobacter oryzae</name>
    <dbReference type="NCBI Taxonomy" id="2497749"/>
    <lineage>
        <taxon>Bacteria</taxon>
        <taxon>Pseudomonadati</taxon>
        <taxon>Pseudomonadota</taxon>
        <taxon>Gammaproteobacteria</taxon>
        <taxon>Methylococcales</taxon>
        <taxon>Methylococcaceae</taxon>
        <taxon>Methylobacter</taxon>
    </lineage>
</organism>
<dbReference type="CDD" id="cd04301">
    <property type="entry name" value="NAT_SF"/>
    <property type="match status" value="1"/>
</dbReference>
<evidence type="ECO:0000259" key="1">
    <source>
        <dbReference type="PROSITE" id="PS51186"/>
    </source>
</evidence>
<dbReference type="SUPFAM" id="SSF55729">
    <property type="entry name" value="Acyl-CoA N-acyltransferases (Nat)"/>
    <property type="match status" value="1"/>
</dbReference>
<gene>
    <name evidence="2" type="ORF">EKO24_012935</name>
</gene>
<keyword evidence="3" id="KW-1185">Reference proteome</keyword>
<dbReference type="InterPro" id="IPR016181">
    <property type="entry name" value="Acyl_CoA_acyltransferase"/>
</dbReference>
<sequence>MKQLRTELDEAAFVPLVRELMTDGYRLAYLRDETQVVCVAGFKISQNLFYGRHLYVEDLSTLETERSKDYGKRMMARLRDLAIADGCNAFHLDSGVQRHRAHKFYLNQNLSIVSYHFAERLA</sequence>
<dbReference type="PROSITE" id="PS51186">
    <property type="entry name" value="GNAT"/>
    <property type="match status" value="1"/>
</dbReference>
<proteinExistence type="predicted"/>
<name>A0ABY3CAI5_9GAMM</name>
<feature type="domain" description="N-acetyltransferase" evidence="1">
    <location>
        <begin position="1"/>
        <end position="122"/>
    </location>
</feature>
<reference evidence="2 3" key="1">
    <citation type="journal article" date="2019" name="Antonie Van Leeuwenhoek">
        <title>Description of 'Ca. Methylobacter oryzae' KRF1, a novel species from the environmentally important Methylobacter clade 2.</title>
        <authorList>
            <person name="Khatri K."/>
            <person name="Mohite J.A."/>
            <person name="Pandit P.S."/>
            <person name="Bahulikar R."/>
            <person name="Rahalkar M.C."/>
        </authorList>
    </citation>
    <scope>NUCLEOTIDE SEQUENCE [LARGE SCALE GENOMIC DNA]</scope>
    <source>
        <strain evidence="2 3">KRF1</strain>
    </source>
</reference>
<dbReference type="EMBL" id="RYFG02000102">
    <property type="protein sequence ID" value="TRW93240.1"/>
    <property type="molecule type" value="Genomic_DNA"/>
</dbReference>
<comment type="caution">
    <text evidence="2">The sequence shown here is derived from an EMBL/GenBank/DDBJ whole genome shotgun (WGS) entry which is preliminary data.</text>
</comment>
<accession>A0ABY3CAI5</accession>
<dbReference type="Proteomes" id="UP000733744">
    <property type="component" value="Unassembled WGS sequence"/>
</dbReference>
<dbReference type="Gene3D" id="3.40.630.30">
    <property type="match status" value="1"/>
</dbReference>
<evidence type="ECO:0000313" key="3">
    <source>
        <dbReference type="Proteomes" id="UP000733744"/>
    </source>
</evidence>
<protein>
    <submittedName>
        <fullName evidence="2">GNAT family N-acetyltransferase</fullName>
    </submittedName>
</protein>
<dbReference type="Pfam" id="PF00583">
    <property type="entry name" value="Acetyltransf_1"/>
    <property type="match status" value="1"/>
</dbReference>